<name>A0A978VSL0_ZIZJJ</name>
<accession>A0A978VSL0</accession>
<evidence type="ECO:0000313" key="4">
    <source>
        <dbReference type="EMBL" id="KAH7541805.1"/>
    </source>
</evidence>
<dbReference type="SMART" id="SM00473">
    <property type="entry name" value="PAN_AP"/>
    <property type="match status" value="1"/>
</dbReference>
<comment type="caution">
    <text evidence="4">The sequence shown here is derived from an EMBL/GenBank/DDBJ whole genome shotgun (WGS) entry which is preliminary data.</text>
</comment>
<keyword evidence="1" id="KW-0732">Signal</keyword>
<dbReference type="AlphaFoldDB" id="A0A978VSL0"/>
<keyword evidence="2" id="KW-1015">Disulfide bond</keyword>
<dbReference type="PANTHER" id="PTHR32444:SF118">
    <property type="entry name" value="OS09G0551150 PROTEIN"/>
    <property type="match status" value="1"/>
</dbReference>
<dbReference type="CDD" id="cd01098">
    <property type="entry name" value="PAN_AP_plant"/>
    <property type="match status" value="1"/>
</dbReference>
<evidence type="ECO:0000313" key="5">
    <source>
        <dbReference type="Proteomes" id="UP000813462"/>
    </source>
</evidence>
<dbReference type="Gene3D" id="3.50.4.10">
    <property type="entry name" value="Hepatocyte Growth Factor"/>
    <property type="match status" value="1"/>
</dbReference>
<feature type="domain" description="Apple" evidence="3">
    <location>
        <begin position="82"/>
        <end position="166"/>
    </location>
</feature>
<evidence type="ECO:0000259" key="3">
    <source>
        <dbReference type="PROSITE" id="PS50948"/>
    </source>
</evidence>
<dbReference type="Pfam" id="PF00954">
    <property type="entry name" value="S_locus_glycop"/>
    <property type="match status" value="1"/>
</dbReference>
<dbReference type="EMBL" id="JAEACU010000002">
    <property type="protein sequence ID" value="KAH7541805.1"/>
    <property type="molecule type" value="Genomic_DNA"/>
</dbReference>
<dbReference type="PROSITE" id="PS50948">
    <property type="entry name" value="PAN"/>
    <property type="match status" value="1"/>
</dbReference>
<protein>
    <recommendedName>
        <fullName evidence="3">Apple domain-containing protein</fullName>
    </recommendedName>
</protein>
<proteinExistence type="predicted"/>
<dbReference type="Pfam" id="PF08276">
    <property type="entry name" value="PAN_2"/>
    <property type="match status" value="1"/>
</dbReference>
<dbReference type="PANTHER" id="PTHR32444">
    <property type="entry name" value="BULB-TYPE LECTIN DOMAIN-CONTAINING PROTEIN"/>
    <property type="match status" value="1"/>
</dbReference>
<dbReference type="Proteomes" id="UP000813462">
    <property type="component" value="Unassembled WGS sequence"/>
</dbReference>
<gene>
    <name evidence="4" type="ORF">FEM48_Zijuj02G0006600</name>
</gene>
<evidence type="ECO:0000256" key="2">
    <source>
        <dbReference type="ARBA" id="ARBA00023157"/>
    </source>
</evidence>
<sequence>MNYSGLALPYMLKNNNTEWNVIYSDAYDLPCDGYEFCGANAICKTNTMTVCECLQGFTPKFQQEWEAQNWKNGCVRKIDLDCNSEEGFVQIEGVKLPDLLEFWLDKYMNIQECKKACLKNCSCTAYANSDVRGKGSGCLMWFGDLIDVRYFNVEGSEDTIHIRLAASEISRNMNLLLTCLSVFYVIDISLMRFLPLFLESIMVFENCLPIHITAKKESTTQQTISQQFPSEKEGNCCPFLPPAEPGP</sequence>
<dbReference type="InterPro" id="IPR003609">
    <property type="entry name" value="Pan_app"/>
</dbReference>
<reference evidence="4" key="1">
    <citation type="journal article" date="2021" name="Front. Plant Sci.">
        <title>Chromosome-Scale Genome Assembly for Chinese Sour Jujube and Insights Into Its Genome Evolution and Domestication Signature.</title>
        <authorList>
            <person name="Shen L.-Y."/>
            <person name="Luo H."/>
            <person name="Wang X.-L."/>
            <person name="Wang X.-M."/>
            <person name="Qiu X.-J."/>
            <person name="Liu H."/>
            <person name="Zhou S.-S."/>
            <person name="Jia K.-H."/>
            <person name="Nie S."/>
            <person name="Bao Y.-T."/>
            <person name="Zhang R.-G."/>
            <person name="Yun Q.-Z."/>
            <person name="Chai Y.-H."/>
            <person name="Lu J.-Y."/>
            <person name="Li Y."/>
            <person name="Zhao S.-W."/>
            <person name="Mao J.-F."/>
            <person name="Jia S.-G."/>
            <person name="Mao Y.-M."/>
        </authorList>
    </citation>
    <scope>NUCLEOTIDE SEQUENCE</scope>
    <source>
        <strain evidence="4">AT0</strain>
        <tissue evidence="4">Leaf</tissue>
    </source>
</reference>
<dbReference type="GO" id="GO:0048544">
    <property type="term" value="P:recognition of pollen"/>
    <property type="evidence" value="ECO:0007669"/>
    <property type="project" value="InterPro"/>
</dbReference>
<dbReference type="InterPro" id="IPR000858">
    <property type="entry name" value="S_locus_glycoprot_dom"/>
</dbReference>
<organism evidence="4 5">
    <name type="scientific">Ziziphus jujuba var. spinosa</name>
    <dbReference type="NCBI Taxonomy" id="714518"/>
    <lineage>
        <taxon>Eukaryota</taxon>
        <taxon>Viridiplantae</taxon>
        <taxon>Streptophyta</taxon>
        <taxon>Embryophyta</taxon>
        <taxon>Tracheophyta</taxon>
        <taxon>Spermatophyta</taxon>
        <taxon>Magnoliopsida</taxon>
        <taxon>eudicotyledons</taxon>
        <taxon>Gunneridae</taxon>
        <taxon>Pentapetalae</taxon>
        <taxon>rosids</taxon>
        <taxon>fabids</taxon>
        <taxon>Rosales</taxon>
        <taxon>Rhamnaceae</taxon>
        <taxon>Paliureae</taxon>
        <taxon>Ziziphus</taxon>
    </lineage>
</organism>
<evidence type="ECO:0000256" key="1">
    <source>
        <dbReference type="ARBA" id="ARBA00022729"/>
    </source>
</evidence>